<evidence type="ECO:0000256" key="5">
    <source>
        <dbReference type="ARBA" id="ARBA00022741"/>
    </source>
</evidence>
<feature type="domain" description="ABC transporter" evidence="9">
    <location>
        <begin position="3"/>
        <end position="236"/>
    </location>
</feature>
<dbReference type="SUPFAM" id="SSF52540">
    <property type="entry name" value="P-loop containing nucleoside triphosphate hydrolases"/>
    <property type="match status" value="1"/>
</dbReference>
<dbReference type="AlphaFoldDB" id="A0A160T4P4"/>
<dbReference type="OrthoDB" id="9784332at2"/>
<dbReference type="GO" id="GO:0016887">
    <property type="term" value="F:ATP hydrolysis activity"/>
    <property type="evidence" value="ECO:0007669"/>
    <property type="project" value="InterPro"/>
</dbReference>
<dbReference type="RefSeq" id="WP_095044127.1">
    <property type="nucleotide sequence ID" value="NZ_LN890655.1"/>
</dbReference>
<keyword evidence="5" id="KW-0547">Nucleotide-binding</keyword>
<protein>
    <submittedName>
        <fullName evidence="10">Enzyme</fullName>
        <ecNumber evidence="10">3.6.3.-</ecNumber>
    </submittedName>
</protein>
<comment type="subcellular location">
    <subcellularLocation>
        <location evidence="1">Cell membrane</location>
    </subcellularLocation>
</comment>
<dbReference type="SMART" id="SM00382">
    <property type="entry name" value="AAA"/>
    <property type="match status" value="1"/>
</dbReference>
<dbReference type="PANTHER" id="PTHR43553">
    <property type="entry name" value="HEAVY METAL TRANSPORTER"/>
    <property type="match status" value="1"/>
</dbReference>
<accession>A0A160T4P4</accession>
<keyword evidence="4" id="KW-1003">Cell membrane</keyword>
<dbReference type="CDD" id="cd03225">
    <property type="entry name" value="ABC_cobalt_CbiO_domain1"/>
    <property type="match status" value="1"/>
</dbReference>
<dbReference type="Gene3D" id="3.40.50.300">
    <property type="entry name" value="P-loop containing nucleotide triphosphate hydrolases"/>
    <property type="match status" value="1"/>
</dbReference>
<dbReference type="GO" id="GO:0005524">
    <property type="term" value="F:ATP binding"/>
    <property type="evidence" value="ECO:0007669"/>
    <property type="project" value="UniProtKB-KW"/>
</dbReference>
<organism evidence="10 11">
    <name type="scientific">Candidatus Promineifilum breve</name>
    <dbReference type="NCBI Taxonomy" id="1806508"/>
    <lineage>
        <taxon>Bacteria</taxon>
        <taxon>Bacillati</taxon>
        <taxon>Chloroflexota</taxon>
        <taxon>Ardenticatenia</taxon>
        <taxon>Candidatus Promineifilales</taxon>
        <taxon>Candidatus Promineifilaceae</taxon>
        <taxon>Candidatus Promineifilum</taxon>
    </lineage>
</organism>
<dbReference type="GO" id="GO:0042626">
    <property type="term" value="F:ATPase-coupled transmembrane transporter activity"/>
    <property type="evidence" value="ECO:0007669"/>
    <property type="project" value="TreeGrafter"/>
</dbReference>
<evidence type="ECO:0000256" key="2">
    <source>
        <dbReference type="ARBA" id="ARBA00005417"/>
    </source>
</evidence>
<evidence type="ECO:0000256" key="6">
    <source>
        <dbReference type="ARBA" id="ARBA00022840"/>
    </source>
</evidence>
<sequence length="268" mass="28263">MNLALEDVSFTYPGGAEALRGVSLRIAAGEAVAIVGENGAGKTTLVKQLNGLLKPSRGRVTVGEWDTREHTVAKMAARVGFVFQNPDDQIVERSVGEEVAFGPRKLGQSPADVAANTAAALAMVGLSAEEKTHPYDLTAPQRKLVTLASVLAMRTPCVIFDEPTMGQDARGVALIGGIVERLKAEGRTLINITHDIDFCAAHFERVIAMADGRVLADGPAADVLARADLLATTNVEPPQLVRLAQALALPAAPLTVEAFVQALQARDQ</sequence>
<evidence type="ECO:0000256" key="4">
    <source>
        <dbReference type="ARBA" id="ARBA00022475"/>
    </source>
</evidence>
<dbReference type="GO" id="GO:0043190">
    <property type="term" value="C:ATP-binding cassette (ABC) transporter complex"/>
    <property type="evidence" value="ECO:0007669"/>
    <property type="project" value="TreeGrafter"/>
</dbReference>
<evidence type="ECO:0000313" key="11">
    <source>
        <dbReference type="Proteomes" id="UP000215027"/>
    </source>
</evidence>
<dbReference type="EMBL" id="LN890655">
    <property type="protein sequence ID" value="CUS04844.2"/>
    <property type="molecule type" value="Genomic_DNA"/>
</dbReference>
<keyword evidence="8" id="KW-0472">Membrane</keyword>
<dbReference type="Pfam" id="PF00005">
    <property type="entry name" value="ABC_tran"/>
    <property type="match status" value="1"/>
</dbReference>
<name>A0A160T4P4_9CHLR</name>
<dbReference type="FunFam" id="3.40.50.300:FF:000224">
    <property type="entry name" value="Energy-coupling factor transporter ATP-binding protein EcfA"/>
    <property type="match status" value="1"/>
</dbReference>
<keyword evidence="11" id="KW-1185">Reference proteome</keyword>
<evidence type="ECO:0000256" key="1">
    <source>
        <dbReference type="ARBA" id="ARBA00004236"/>
    </source>
</evidence>
<dbReference type="InterPro" id="IPR027417">
    <property type="entry name" value="P-loop_NTPase"/>
</dbReference>
<evidence type="ECO:0000256" key="8">
    <source>
        <dbReference type="ARBA" id="ARBA00023136"/>
    </source>
</evidence>
<reference evidence="10" key="1">
    <citation type="submission" date="2016-01" db="EMBL/GenBank/DDBJ databases">
        <authorList>
            <person name="Mcilroy J.S."/>
            <person name="Karst M S."/>
            <person name="Albertsen M."/>
        </authorList>
    </citation>
    <scope>NUCLEOTIDE SEQUENCE</scope>
    <source>
        <strain evidence="10">Cfx-K</strain>
    </source>
</reference>
<dbReference type="PROSITE" id="PS50893">
    <property type="entry name" value="ABC_TRANSPORTER_2"/>
    <property type="match status" value="1"/>
</dbReference>
<evidence type="ECO:0000256" key="3">
    <source>
        <dbReference type="ARBA" id="ARBA00022448"/>
    </source>
</evidence>
<dbReference type="InterPro" id="IPR015856">
    <property type="entry name" value="ABC_transpr_CbiO/EcfA_su"/>
</dbReference>
<dbReference type="EC" id="3.6.3.-" evidence="10"/>
<gene>
    <name evidence="10" type="ORF">CFX0092_A2966</name>
</gene>
<keyword evidence="6" id="KW-0067">ATP-binding</keyword>
<dbReference type="InterPro" id="IPR003439">
    <property type="entry name" value="ABC_transporter-like_ATP-bd"/>
</dbReference>
<evidence type="ECO:0000313" key="10">
    <source>
        <dbReference type="EMBL" id="CUS04844.2"/>
    </source>
</evidence>
<dbReference type="KEGG" id="pbf:CFX0092_A2966"/>
<evidence type="ECO:0000256" key="7">
    <source>
        <dbReference type="ARBA" id="ARBA00022967"/>
    </source>
</evidence>
<keyword evidence="10" id="KW-0378">Hydrolase</keyword>
<comment type="similarity">
    <text evidence="2">Belongs to the ABC transporter superfamily.</text>
</comment>
<proteinExistence type="inferred from homology"/>
<dbReference type="Proteomes" id="UP000215027">
    <property type="component" value="Chromosome I"/>
</dbReference>
<keyword evidence="3" id="KW-0813">Transport</keyword>
<dbReference type="PANTHER" id="PTHR43553:SF21">
    <property type="entry name" value="ABC TRANSPORTER ATP-BINDING PROTEIN MA_1418-RELATED"/>
    <property type="match status" value="1"/>
</dbReference>
<keyword evidence="7" id="KW-1278">Translocase</keyword>
<dbReference type="InterPro" id="IPR003593">
    <property type="entry name" value="AAA+_ATPase"/>
</dbReference>
<dbReference type="InterPro" id="IPR050095">
    <property type="entry name" value="ECF_ABC_transporter_ATP-bd"/>
</dbReference>
<evidence type="ECO:0000259" key="9">
    <source>
        <dbReference type="PROSITE" id="PS50893"/>
    </source>
</evidence>